<feature type="compositionally biased region" description="Polar residues" evidence="1">
    <location>
        <begin position="416"/>
        <end position="446"/>
    </location>
</feature>
<feature type="compositionally biased region" description="Polar residues" evidence="1">
    <location>
        <begin position="382"/>
        <end position="406"/>
    </location>
</feature>
<keyword evidence="3" id="KW-1185">Reference proteome</keyword>
<feature type="region of interest" description="Disordered" evidence="1">
    <location>
        <begin position="593"/>
        <end position="627"/>
    </location>
</feature>
<protein>
    <submittedName>
        <fullName evidence="2">Uncharacterized protein</fullName>
    </submittedName>
</protein>
<evidence type="ECO:0000313" key="3">
    <source>
        <dbReference type="Proteomes" id="UP001153636"/>
    </source>
</evidence>
<dbReference type="Proteomes" id="UP001153636">
    <property type="component" value="Chromosome 9"/>
</dbReference>
<evidence type="ECO:0000256" key="1">
    <source>
        <dbReference type="SAM" id="MobiDB-lite"/>
    </source>
</evidence>
<feature type="compositionally biased region" description="Polar residues" evidence="1">
    <location>
        <begin position="277"/>
        <end position="297"/>
    </location>
</feature>
<evidence type="ECO:0000313" key="2">
    <source>
        <dbReference type="EMBL" id="CAH1115624.1"/>
    </source>
</evidence>
<feature type="region of interest" description="Disordered" evidence="1">
    <location>
        <begin position="532"/>
        <end position="560"/>
    </location>
</feature>
<feature type="compositionally biased region" description="Basic and acidic residues" evidence="1">
    <location>
        <begin position="661"/>
        <end position="670"/>
    </location>
</feature>
<feature type="compositionally biased region" description="Basic and acidic residues" evidence="1">
    <location>
        <begin position="593"/>
        <end position="604"/>
    </location>
</feature>
<name>A0A9P0GJA2_9CUCU</name>
<feature type="region of interest" description="Disordered" evidence="1">
    <location>
        <begin position="359"/>
        <end position="473"/>
    </location>
</feature>
<organism evidence="2 3">
    <name type="scientific">Psylliodes chrysocephalus</name>
    <dbReference type="NCBI Taxonomy" id="3402493"/>
    <lineage>
        <taxon>Eukaryota</taxon>
        <taxon>Metazoa</taxon>
        <taxon>Ecdysozoa</taxon>
        <taxon>Arthropoda</taxon>
        <taxon>Hexapoda</taxon>
        <taxon>Insecta</taxon>
        <taxon>Pterygota</taxon>
        <taxon>Neoptera</taxon>
        <taxon>Endopterygota</taxon>
        <taxon>Coleoptera</taxon>
        <taxon>Polyphaga</taxon>
        <taxon>Cucujiformia</taxon>
        <taxon>Chrysomeloidea</taxon>
        <taxon>Chrysomelidae</taxon>
        <taxon>Galerucinae</taxon>
        <taxon>Alticini</taxon>
        <taxon>Psylliodes</taxon>
    </lineage>
</organism>
<dbReference type="OrthoDB" id="6611808at2759"/>
<feature type="region of interest" description="Disordered" evidence="1">
    <location>
        <begin position="661"/>
        <end position="693"/>
    </location>
</feature>
<gene>
    <name evidence="2" type="ORF">PSYICH_LOCUS15281</name>
</gene>
<feature type="compositionally biased region" description="Polar residues" evidence="1">
    <location>
        <begin position="547"/>
        <end position="560"/>
    </location>
</feature>
<dbReference type="AlphaFoldDB" id="A0A9P0GJA2"/>
<dbReference type="EMBL" id="OV651821">
    <property type="protein sequence ID" value="CAH1115624.1"/>
    <property type="molecule type" value="Genomic_DNA"/>
</dbReference>
<reference evidence="2" key="1">
    <citation type="submission" date="2022-01" db="EMBL/GenBank/DDBJ databases">
        <authorList>
            <person name="King R."/>
        </authorList>
    </citation>
    <scope>NUCLEOTIDE SEQUENCE</scope>
</reference>
<feature type="compositionally biased region" description="Low complexity" evidence="1">
    <location>
        <begin position="605"/>
        <end position="620"/>
    </location>
</feature>
<proteinExistence type="predicted"/>
<sequence length="828" mass="92020">MAGGCPNDPAKVMQNLKCVIEALKKTFSCPPACPGECCKGPAPPFPPKEPMLLVEDTSLKPINILLDPKSAAYQRPKNTSKESLSMSNKKRSKDGRYVKAYRPKIYRLESCKGSQSVCCLQRLSETELRGGNFVKCVCKKHYGLQDLCERTGCQGSPYCVSNPPCCGPSYFTKTYIGKPTSKPRYYQIVRQKISDLNRRRYMKLVRVPSENCFEATVESTALVQPQFEDTGESAALINPQFEDTEESKALVQPQFEDTGESKALIKPKMYALISLSSGSDGADTARSNPESINTQTSKPHHHHHRKFICKYCNKENEVSSSSTKESSLDSNGSVSQINIESRRYTSKVDISMQSDIETRVRFSKKQNTTNGIPSEPNKSDARQSTQTIGTQIEPRNSSVSKQSTQTIERRMVPHNSVVSKRSTQTIERQIEPRNSSVSKQSTNSIDRQIKPRKQSTQTIERYSEPRKYSGPKQATQTIEELFGKKMSTQTIEATAQQKKMLQLITVDSGTRKSKTKYTKLEKKRAAILGSDLSTSDLSSPEYKESSHSVASTPKHPSQVNTSAQTECPCIQLRQFCKCNMPALTVDQKDSRYMHEVASEREESSPHSSSGSLELSLTEHSGNNPSNTIQAIEDVKNNKERSTKSFYALNVSVSKSKHLLDLEPASDKEDSSVPNNTPILGGEDSSEASTDSPFSQFYEPNFVNSLEFPTITENPYIKMPFRPNLTTILDSEDVSGNKECQCCHKVLKVDDSSSARDDIDVIKKNSAFVESDVCTSAAVTDLSSSGLSVQYEFDIPSNANKATKRKNCAAKLKKKVRFNSCPDLCCDDQ</sequence>
<accession>A0A9P0GJA2</accession>
<feature type="region of interest" description="Disordered" evidence="1">
    <location>
        <begin position="277"/>
        <end position="304"/>
    </location>
</feature>